<evidence type="ECO:0000313" key="1">
    <source>
        <dbReference type="EMBL" id="PAD85301.1"/>
    </source>
</evidence>
<dbReference type="Pfam" id="PF14101">
    <property type="entry name" value="DUF4275"/>
    <property type="match status" value="1"/>
</dbReference>
<dbReference type="KEGG" id="bcir:C2I06_04345"/>
<evidence type="ECO:0000313" key="2">
    <source>
        <dbReference type="Proteomes" id="UP000216961"/>
    </source>
</evidence>
<reference evidence="1 2" key="1">
    <citation type="submission" date="2017-07" db="EMBL/GenBank/DDBJ databases">
        <title>Isolation and whole genome analysis of endospore-forming bacteria from heroin.</title>
        <authorList>
            <person name="Kalinowski J."/>
            <person name="Ahrens B."/>
            <person name="Al-Dilaimi A."/>
            <person name="Winkler A."/>
            <person name="Wibberg D."/>
            <person name="Schleenbecker U."/>
            <person name="Ruckert C."/>
            <person name="Wolfel R."/>
            <person name="Grass G."/>
        </authorList>
    </citation>
    <scope>NUCLEOTIDE SEQUENCE [LARGE SCALE GENOMIC DNA]</scope>
    <source>
        <strain evidence="1 2">7521-2</strain>
    </source>
</reference>
<sequence>MRNKQIKKIEIPKWGNYLRGRWRECFASHLSKEEQKEIWMDNFLWHLCSWEKVKCLEKDEAITAFLNQSKNKCTIFYQFIDDAYLLENGDTLSINELPYIERHMYYSDIYVMDWNYKWTFIMTHETECGPYFIQRD</sequence>
<dbReference type="EMBL" id="NPBQ01000001">
    <property type="protein sequence ID" value="PAD85301.1"/>
    <property type="molecule type" value="Genomic_DNA"/>
</dbReference>
<comment type="caution">
    <text evidence="1">The sequence shown here is derived from an EMBL/GenBank/DDBJ whole genome shotgun (WGS) entry which is preliminary data.</text>
</comment>
<name>A0A268FIV5_NIACI</name>
<gene>
    <name evidence="1" type="ORF">CHH57_00055</name>
</gene>
<protein>
    <submittedName>
        <fullName evidence="1">Atp synthase f1 subunit delta</fullName>
    </submittedName>
</protein>
<dbReference type="AlphaFoldDB" id="A0A268FIV5"/>
<organism evidence="1 2">
    <name type="scientific">Niallia circulans</name>
    <name type="common">Bacillus circulans</name>
    <dbReference type="NCBI Taxonomy" id="1397"/>
    <lineage>
        <taxon>Bacteria</taxon>
        <taxon>Bacillati</taxon>
        <taxon>Bacillota</taxon>
        <taxon>Bacilli</taxon>
        <taxon>Bacillales</taxon>
        <taxon>Bacillaceae</taxon>
        <taxon>Niallia</taxon>
    </lineage>
</organism>
<dbReference type="RefSeq" id="WP_095328293.1">
    <property type="nucleotide sequence ID" value="NZ_CP026031.1"/>
</dbReference>
<accession>A0A268FIV5</accession>
<dbReference type="InterPro" id="IPR025454">
    <property type="entry name" value="DUF4275"/>
</dbReference>
<proteinExistence type="predicted"/>
<dbReference type="Proteomes" id="UP000216961">
    <property type="component" value="Unassembled WGS sequence"/>
</dbReference>